<accession>A0ABV8HSY6</accession>
<name>A0ABV8HSY6_9ACTN</name>
<comment type="caution">
    <text evidence="2">The sequence shown here is derived from an EMBL/GenBank/DDBJ whole genome shotgun (WGS) entry which is preliminary data.</text>
</comment>
<dbReference type="Proteomes" id="UP001595765">
    <property type="component" value="Unassembled WGS sequence"/>
</dbReference>
<organism evidence="2 3">
    <name type="scientific">Streptomyces polygonati</name>
    <dbReference type="NCBI Taxonomy" id="1617087"/>
    <lineage>
        <taxon>Bacteria</taxon>
        <taxon>Bacillati</taxon>
        <taxon>Actinomycetota</taxon>
        <taxon>Actinomycetes</taxon>
        <taxon>Kitasatosporales</taxon>
        <taxon>Streptomycetaceae</taxon>
        <taxon>Streptomyces</taxon>
    </lineage>
</organism>
<dbReference type="EMBL" id="JBHSBB010000021">
    <property type="protein sequence ID" value="MFC4035164.1"/>
    <property type="molecule type" value="Genomic_DNA"/>
</dbReference>
<evidence type="ECO:0000313" key="2">
    <source>
        <dbReference type="EMBL" id="MFC4035164.1"/>
    </source>
</evidence>
<proteinExistence type="predicted"/>
<protein>
    <submittedName>
        <fullName evidence="2">Uncharacterized protein</fullName>
    </submittedName>
</protein>
<evidence type="ECO:0000313" key="3">
    <source>
        <dbReference type="Proteomes" id="UP001595765"/>
    </source>
</evidence>
<feature type="compositionally biased region" description="Low complexity" evidence="1">
    <location>
        <begin position="111"/>
        <end position="123"/>
    </location>
</feature>
<dbReference type="RefSeq" id="WP_386434641.1">
    <property type="nucleotide sequence ID" value="NZ_JBHSBB010000021.1"/>
</dbReference>
<feature type="region of interest" description="Disordered" evidence="1">
    <location>
        <begin position="110"/>
        <end position="152"/>
    </location>
</feature>
<evidence type="ECO:0000256" key="1">
    <source>
        <dbReference type="SAM" id="MobiDB-lite"/>
    </source>
</evidence>
<gene>
    <name evidence="2" type="ORF">ACFO3J_27370</name>
</gene>
<reference evidence="3" key="1">
    <citation type="journal article" date="2019" name="Int. J. Syst. Evol. Microbiol.">
        <title>The Global Catalogue of Microorganisms (GCM) 10K type strain sequencing project: providing services to taxonomists for standard genome sequencing and annotation.</title>
        <authorList>
            <consortium name="The Broad Institute Genomics Platform"/>
            <consortium name="The Broad Institute Genome Sequencing Center for Infectious Disease"/>
            <person name="Wu L."/>
            <person name="Ma J."/>
        </authorList>
    </citation>
    <scope>NUCLEOTIDE SEQUENCE [LARGE SCALE GENOMIC DNA]</scope>
    <source>
        <strain evidence="3">CGMCC 4.7237</strain>
    </source>
</reference>
<keyword evidence="3" id="KW-1185">Reference proteome</keyword>
<sequence>MTLSANVNHADAFGVDVEIFLWRDQSIWADTRTGIPDLARQRLAAYGFVRIHHVNLFDAHELRPDLPWPEQKRRASLVAESLTLAGFTVNIDPGLYDQAVVPPILAETRRQQAAATRTSPAARAHQHSTAPQTAPLAQGPIPPAPTLIRRTR</sequence>